<sequence>MIGNGGDVSTRLSTRSHDVLCTTTVHVSTIFDRFRNMRLNTVESDYTGHADDQDRTGDQQVRTRTLENQGYQNLYKRFGLSSTVYTLVEDDVQTETTRGRDVLGYTASSSQMASVNHAYLCAKEPG</sequence>
<dbReference type="EMBL" id="BKCJ010384251">
    <property type="protein sequence ID" value="GFA19832.1"/>
    <property type="molecule type" value="Genomic_DNA"/>
</dbReference>
<dbReference type="AlphaFoldDB" id="A0A699J8P8"/>
<organism evidence="1">
    <name type="scientific">Tanacetum cinerariifolium</name>
    <name type="common">Dalmatian daisy</name>
    <name type="synonym">Chrysanthemum cinerariifolium</name>
    <dbReference type="NCBI Taxonomy" id="118510"/>
    <lineage>
        <taxon>Eukaryota</taxon>
        <taxon>Viridiplantae</taxon>
        <taxon>Streptophyta</taxon>
        <taxon>Embryophyta</taxon>
        <taxon>Tracheophyta</taxon>
        <taxon>Spermatophyta</taxon>
        <taxon>Magnoliopsida</taxon>
        <taxon>eudicotyledons</taxon>
        <taxon>Gunneridae</taxon>
        <taxon>Pentapetalae</taxon>
        <taxon>asterids</taxon>
        <taxon>campanulids</taxon>
        <taxon>Asterales</taxon>
        <taxon>Asteraceae</taxon>
        <taxon>Asteroideae</taxon>
        <taxon>Anthemideae</taxon>
        <taxon>Anthemidinae</taxon>
        <taxon>Tanacetum</taxon>
    </lineage>
</organism>
<name>A0A699J8P8_TANCI</name>
<gene>
    <name evidence="1" type="ORF">Tci_591804</name>
</gene>
<protein>
    <submittedName>
        <fullName evidence="1">Uncharacterized protein</fullName>
    </submittedName>
</protein>
<proteinExistence type="predicted"/>
<accession>A0A699J8P8</accession>
<comment type="caution">
    <text evidence="1">The sequence shown here is derived from an EMBL/GenBank/DDBJ whole genome shotgun (WGS) entry which is preliminary data.</text>
</comment>
<evidence type="ECO:0000313" key="1">
    <source>
        <dbReference type="EMBL" id="GFA19832.1"/>
    </source>
</evidence>
<reference evidence="1" key="1">
    <citation type="journal article" date="2019" name="Sci. Rep.">
        <title>Draft genome of Tanacetum cinerariifolium, the natural source of mosquito coil.</title>
        <authorList>
            <person name="Yamashiro T."/>
            <person name="Shiraishi A."/>
            <person name="Satake H."/>
            <person name="Nakayama K."/>
        </authorList>
    </citation>
    <scope>NUCLEOTIDE SEQUENCE</scope>
</reference>